<dbReference type="Pfam" id="PF04144">
    <property type="entry name" value="SCAMP"/>
    <property type="match status" value="1"/>
</dbReference>
<keyword evidence="3 7" id="KW-1133">Transmembrane helix</keyword>
<feature type="region of interest" description="Disordered" evidence="6">
    <location>
        <begin position="1"/>
        <end position="34"/>
    </location>
</feature>
<dbReference type="GO" id="GO:0015031">
    <property type="term" value="P:protein transport"/>
    <property type="evidence" value="ECO:0007669"/>
    <property type="project" value="InterPro"/>
</dbReference>
<evidence type="ECO:0000256" key="7">
    <source>
        <dbReference type="SAM" id="Phobius"/>
    </source>
</evidence>
<dbReference type="InterPro" id="IPR007273">
    <property type="entry name" value="SCAMP"/>
</dbReference>
<dbReference type="GeneID" id="68120226"/>
<protein>
    <recommendedName>
        <fullName evidence="10">Secretory carrier membrane protein</fullName>
    </recommendedName>
</protein>
<dbReference type="OMA" id="IFFAQVC"/>
<sequence>MSFNGGTNPYSSTDVDPYDYDYQPQQDNAGTFNSAYAPPVLNQPAEISVDQGMDNEALRLKAMELARREAELEKREREVQNLEHLPVKKNWPRCYPIVYHSIGEIPSEFLRRKIAYMGYISWMILCVVMLLNAFTAYITAFYPAAGLSKEVSTMTIVQYLVISTAMFFVVIPAHFFLSYWPLYKAMEIGAVPRFILFFIGYAVAILFCAFGCAGYLTYGCSGIITAIYYFPTGTTGSIPAFVCNLVMAVIWFAMMVDFIVIFILGVKVFRALKGSLNKIKEYGTGLVQQGAATAISGAVRVGLSGGNNQQV</sequence>
<feature type="transmembrane region" description="Helical" evidence="7">
    <location>
        <begin position="119"/>
        <end position="144"/>
    </location>
</feature>
<name>A0A6A5BT18_NAEFO</name>
<dbReference type="OrthoDB" id="242866at2759"/>
<dbReference type="VEuPathDB" id="AmoebaDB:NF0122610"/>
<evidence type="ECO:0000256" key="4">
    <source>
        <dbReference type="ARBA" id="ARBA00023136"/>
    </source>
</evidence>
<evidence type="ECO:0000256" key="3">
    <source>
        <dbReference type="ARBA" id="ARBA00022989"/>
    </source>
</evidence>
<keyword evidence="2 7" id="KW-0812">Transmembrane</keyword>
<feature type="transmembrane region" description="Helical" evidence="7">
    <location>
        <begin position="156"/>
        <end position="182"/>
    </location>
</feature>
<evidence type="ECO:0000313" key="8">
    <source>
        <dbReference type="EMBL" id="KAF0981223.1"/>
    </source>
</evidence>
<organism evidence="8 9">
    <name type="scientific">Naegleria fowleri</name>
    <name type="common">Brain eating amoeba</name>
    <dbReference type="NCBI Taxonomy" id="5763"/>
    <lineage>
        <taxon>Eukaryota</taxon>
        <taxon>Discoba</taxon>
        <taxon>Heterolobosea</taxon>
        <taxon>Tetramitia</taxon>
        <taxon>Eutetramitia</taxon>
        <taxon>Vahlkampfiidae</taxon>
        <taxon>Naegleria</taxon>
    </lineage>
</organism>
<dbReference type="PANTHER" id="PTHR10687">
    <property type="entry name" value="SECRETORY CARRIER-ASSOCIATED MEMBRANE PROTEIN SCAMP"/>
    <property type="match status" value="1"/>
</dbReference>
<dbReference type="AlphaFoldDB" id="A0A6A5BT18"/>
<comment type="subcellular location">
    <subcellularLocation>
        <location evidence="1">Membrane</location>
        <topology evidence="1">Multi-pass membrane protein</topology>
    </subcellularLocation>
</comment>
<evidence type="ECO:0000256" key="1">
    <source>
        <dbReference type="ARBA" id="ARBA00004141"/>
    </source>
</evidence>
<dbReference type="VEuPathDB" id="AmoebaDB:NfTy_078700"/>
<feature type="compositionally biased region" description="Polar residues" evidence="6">
    <location>
        <begin position="1"/>
        <end position="14"/>
    </location>
</feature>
<feature type="coiled-coil region" evidence="5">
    <location>
        <begin position="53"/>
        <end position="85"/>
    </location>
</feature>
<reference evidence="8 9" key="1">
    <citation type="journal article" date="2019" name="Sci. Rep.">
        <title>Nanopore sequencing improves the draft genome of the human pathogenic amoeba Naegleria fowleri.</title>
        <authorList>
            <person name="Liechti N."/>
            <person name="Schurch N."/>
            <person name="Bruggmann R."/>
            <person name="Wittwer M."/>
        </authorList>
    </citation>
    <scope>NUCLEOTIDE SEQUENCE [LARGE SCALE GENOMIC DNA]</scope>
    <source>
        <strain evidence="8 9">ATCC 30894</strain>
    </source>
</reference>
<keyword evidence="4 7" id="KW-0472">Membrane</keyword>
<evidence type="ECO:0000256" key="6">
    <source>
        <dbReference type="SAM" id="MobiDB-lite"/>
    </source>
</evidence>
<dbReference type="PANTHER" id="PTHR10687:SF2">
    <property type="entry name" value="SECRETORY CARRIER-ASSOCIATED MEMBRANE PROTEIN"/>
    <property type="match status" value="1"/>
</dbReference>
<accession>A0A6A5BT18</accession>
<keyword evidence="9" id="KW-1185">Reference proteome</keyword>
<dbReference type="Proteomes" id="UP000444721">
    <property type="component" value="Unassembled WGS sequence"/>
</dbReference>
<evidence type="ECO:0000256" key="5">
    <source>
        <dbReference type="SAM" id="Coils"/>
    </source>
</evidence>
<evidence type="ECO:0000256" key="2">
    <source>
        <dbReference type="ARBA" id="ARBA00022692"/>
    </source>
</evidence>
<evidence type="ECO:0008006" key="10">
    <source>
        <dbReference type="Google" id="ProtNLM"/>
    </source>
</evidence>
<comment type="caution">
    <text evidence="8">The sequence shown here is derived from an EMBL/GenBank/DDBJ whole genome shotgun (WGS) entry which is preliminary data.</text>
</comment>
<feature type="transmembrane region" description="Helical" evidence="7">
    <location>
        <begin position="238"/>
        <end position="266"/>
    </location>
</feature>
<proteinExistence type="predicted"/>
<evidence type="ECO:0000313" key="9">
    <source>
        <dbReference type="Proteomes" id="UP000444721"/>
    </source>
</evidence>
<dbReference type="EMBL" id="VFQX01000016">
    <property type="protein sequence ID" value="KAF0981223.1"/>
    <property type="molecule type" value="Genomic_DNA"/>
</dbReference>
<dbReference type="GO" id="GO:0055038">
    <property type="term" value="C:recycling endosome membrane"/>
    <property type="evidence" value="ECO:0007669"/>
    <property type="project" value="TreeGrafter"/>
</dbReference>
<dbReference type="GO" id="GO:0032588">
    <property type="term" value="C:trans-Golgi network membrane"/>
    <property type="evidence" value="ECO:0007669"/>
    <property type="project" value="TreeGrafter"/>
</dbReference>
<dbReference type="VEuPathDB" id="AmoebaDB:FDP41_013011"/>
<gene>
    <name evidence="8" type="ORF">FDP41_013011</name>
</gene>
<keyword evidence="5" id="KW-0175">Coiled coil</keyword>
<dbReference type="RefSeq" id="XP_044565936.1">
    <property type="nucleotide sequence ID" value="XM_044703595.1"/>
</dbReference>
<feature type="transmembrane region" description="Helical" evidence="7">
    <location>
        <begin position="194"/>
        <end position="218"/>
    </location>
</feature>